<sequence>GALPFDDDNLRNLLEKVKLGVFHMPHFIPPDCQNLLRGMIEVDATKRLTVRV</sequence>
<dbReference type="Proteomes" id="UP001529510">
    <property type="component" value="Unassembled WGS sequence"/>
</dbReference>
<keyword evidence="2" id="KW-1185">Reference proteome</keyword>
<dbReference type="SUPFAM" id="SSF56112">
    <property type="entry name" value="Protein kinase-like (PK-like)"/>
    <property type="match status" value="1"/>
</dbReference>
<accession>A0ABD0QR40</accession>
<dbReference type="Gene3D" id="1.10.510.10">
    <property type="entry name" value="Transferase(Phosphotransferase) domain 1"/>
    <property type="match status" value="1"/>
</dbReference>
<dbReference type="InterPro" id="IPR011009">
    <property type="entry name" value="Kinase-like_dom_sf"/>
</dbReference>
<gene>
    <name evidence="1" type="ORF">M9458_015753</name>
</gene>
<feature type="non-terminal residue" evidence="1">
    <location>
        <position position="1"/>
    </location>
</feature>
<reference evidence="1 2" key="1">
    <citation type="submission" date="2024-05" db="EMBL/GenBank/DDBJ databases">
        <title>Genome sequencing and assembly of Indian major carp, Cirrhinus mrigala (Hamilton, 1822).</title>
        <authorList>
            <person name="Mohindra V."/>
            <person name="Chowdhury L.M."/>
            <person name="Lal K."/>
            <person name="Jena J.K."/>
        </authorList>
    </citation>
    <scope>NUCLEOTIDE SEQUENCE [LARGE SCALE GENOMIC DNA]</scope>
    <source>
        <strain evidence="1">CM1030</strain>
        <tissue evidence="1">Blood</tissue>
    </source>
</reference>
<evidence type="ECO:0000313" key="2">
    <source>
        <dbReference type="Proteomes" id="UP001529510"/>
    </source>
</evidence>
<protein>
    <submittedName>
        <fullName evidence="1">Uncharacterized protein</fullName>
    </submittedName>
</protein>
<evidence type="ECO:0000313" key="1">
    <source>
        <dbReference type="EMBL" id="KAL0188654.1"/>
    </source>
</evidence>
<proteinExistence type="predicted"/>
<dbReference type="EMBL" id="JAMKFB020000007">
    <property type="protein sequence ID" value="KAL0188654.1"/>
    <property type="molecule type" value="Genomic_DNA"/>
</dbReference>
<organism evidence="1 2">
    <name type="scientific">Cirrhinus mrigala</name>
    <name type="common">Mrigala</name>
    <dbReference type="NCBI Taxonomy" id="683832"/>
    <lineage>
        <taxon>Eukaryota</taxon>
        <taxon>Metazoa</taxon>
        <taxon>Chordata</taxon>
        <taxon>Craniata</taxon>
        <taxon>Vertebrata</taxon>
        <taxon>Euteleostomi</taxon>
        <taxon>Actinopterygii</taxon>
        <taxon>Neopterygii</taxon>
        <taxon>Teleostei</taxon>
        <taxon>Ostariophysi</taxon>
        <taxon>Cypriniformes</taxon>
        <taxon>Cyprinidae</taxon>
        <taxon>Labeoninae</taxon>
        <taxon>Labeonini</taxon>
        <taxon>Cirrhinus</taxon>
    </lineage>
</organism>
<name>A0ABD0QR40_CIRMR</name>
<dbReference type="AlphaFoldDB" id="A0ABD0QR40"/>
<comment type="caution">
    <text evidence="1">The sequence shown here is derived from an EMBL/GenBank/DDBJ whole genome shotgun (WGS) entry which is preliminary data.</text>
</comment>